<dbReference type="AlphaFoldDB" id="A0A1J8QYG2"/>
<evidence type="ECO:0000313" key="2">
    <source>
        <dbReference type="Proteomes" id="UP000183567"/>
    </source>
</evidence>
<dbReference type="Proteomes" id="UP000183567">
    <property type="component" value="Unassembled WGS sequence"/>
</dbReference>
<organism evidence="1 2">
    <name type="scientific">Rhizopogon vesiculosus</name>
    <dbReference type="NCBI Taxonomy" id="180088"/>
    <lineage>
        <taxon>Eukaryota</taxon>
        <taxon>Fungi</taxon>
        <taxon>Dikarya</taxon>
        <taxon>Basidiomycota</taxon>
        <taxon>Agaricomycotina</taxon>
        <taxon>Agaricomycetes</taxon>
        <taxon>Agaricomycetidae</taxon>
        <taxon>Boletales</taxon>
        <taxon>Suillineae</taxon>
        <taxon>Rhizopogonaceae</taxon>
        <taxon>Rhizopogon</taxon>
    </lineage>
</organism>
<proteinExistence type="predicted"/>
<sequence length="31" mass="3538">MTEDSVVVQCSEDMRRALTTFKHSGVANRRI</sequence>
<evidence type="ECO:0000313" key="1">
    <source>
        <dbReference type="EMBL" id="OJA16684.1"/>
    </source>
</evidence>
<comment type="caution">
    <text evidence="1">The sequence shown here is derived from an EMBL/GenBank/DDBJ whole genome shotgun (WGS) entry which is preliminary data.</text>
</comment>
<name>A0A1J8QYG2_9AGAM</name>
<dbReference type="EMBL" id="LVVM01002439">
    <property type="protein sequence ID" value="OJA16684.1"/>
    <property type="molecule type" value="Genomic_DNA"/>
</dbReference>
<accession>A0A1J8QYG2</accession>
<reference evidence="1 2" key="1">
    <citation type="submission" date="2016-03" db="EMBL/GenBank/DDBJ databases">
        <title>Comparative genomics of the ectomycorrhizal sister species Rhizopogon vinicolor and Rhizopogon vesiculosus (Basidiomycota: Boletales) reveals a divergence of the mating type B locus.</title>
        <authorList>
            <person name="Mujic A.B."/>
            <person name="Kuo A."/>
            <person name="Tritt A."/>
            <person name="Lipzen A."/>
            <person name="Chen C."/>
            <person name="Johnson J."/>
            <person name="Sharma A."/>
            <person name="Barry K."/>
            <person name="Grigoriev I.V."/>
            <person name="Spatafora J.W."/>
        </authorList>
    </citation>
    <scope>NUCLEOTIDE SEQUENCE [LARGE SCALE GENOMIC DNA]</scope>
    <source>
        <strain evidence="1 2">AM-OR11-056</strain>
    </source>
</reference>
<keyword evidence="2" id="KW-1185">Reference proteome</keyword>
<protein>
    <submittedName>
        <fullName evidence="1">Uncharacterized protein</fullName>
    </submittedName>
</protein>
<gene>
    <name evidence="1" type="ORF">AZE42_06977</name>
</gene>